<dbReference type="EMBL" id="JAMQBK010000050">
    <property type="protein sequence ID" value="MCM2372649.1"/>
    <property type="molecule type" value="Genomic_DNA"/>
</dbReference>
<dbReference type="PANTHER" id="PTHR45953:SF1">
    <property type="entry name" value="IDURONATE 2-SULFATASE"/>
    <property type="match status" value="1"/>
</dbReference>
<comment type="similarity">
    <text evidence="2">Belongs to the sulfatase family.</text>
</comment>
<evidence type="ECO:0000313" key="9">
    <source>
        <dbReference type="Proteomes" id="UP001202961"/>
    </source>
</evidence>
<evidence type="ECO:0000256" key="1">
    <source>
        <dbReference type="ARBA" id="ARBA00001913"/>
    </source>
</evidence>
<evidence type="ECO:0000256" key="6">
    <source>
        <dbReference type="ARBA" id="ARBA00022837"/>
    </source>
</evidence>
<dbReference type="Proteomes" id="UP001202961">
    <property type="component" value="Unassembled WGS sequence"/>
</dbReference>
<comment type="caution">
    <text evidence="8">The sequence shown here is derived from an EMBL/GenBank/DDBJ whole genome shotgun (WGS) entry which is preliminary data.</text>
</comment>
<dbReference type="SUPFAM" id="SSF53649">
    <property type="entry name" value="Alkaline phosphatase-like"/>
    <property type="match status" value="1"/>
</dbReference>
<dbReference type="Gene3D" id="3.40.720.10">
    <property type="entry name" value="Alkaline Phosphatase, subunit A"/>
    <property type="match status" value="1"/>
</dbReference>
<keyword evidence="6" id="KW-0106">Calcium</keyword>
<gene>
    <name evidence="8" type="ORF">NB063_18715</name>
</gene>
<evidence type="ECO:0000256" key="2">
    <source>
        <dbReference type="ARBA" id="ARBA00008779"/>
    </source>
</evidence>
<evidence type="ECO:0000256" key="4">
    <source>
        <dbReference type="ARBA" id="ARBA00022729"/>
    </source>
</evidence>
<keyword evidence="5" id="KW-0378">Hydrolase</keyword>
<dbReference type="Pfam" id="PF00884">
    <property type="entry name" value="Sulfatase"/>
    <property type="match status" value="1"/>
</dbReference>
<evidence type="ECO:0000259" key="7">
    <source>
        <dbReference type="Pfam" id="PF00884"/>
    </source>
</evidence>
<proteinExistence type="inferred from homology"/>
<dbReference type="CDD" id="cd16030">
    <property type="entry name" value="iduronate-2-sulfatase"/>
    <property type="match status" value="1"/>
</dbReference>
<dbReference type="InterPro" id="IPR017850">
    <property type="entry name" value="Alkaline_phosphatase_core_sf"/>
</dbReference>
<evidence type="ECO:0000256" key="3">
    <source>
        <dbReference type="ARBA" id="ARBA00022723"/>
    </source>
</evidence>
<name>A0ABT0U6U5_9BACT</name>
<protein>
    <submittedName>
        <fullName evidence="8">Sulfatase</fullName>
    </submittedName>
</protein>
<keyword evidence="3" id="KW-0479">Metal-binding</keyword>
<evidence type="ECO:0000256" key="5">
    <source>
        <dbReference type="ARBA" id="ARBA00022801"/>
    </source>
</evidence>
<dbReference type="InterPro" id="IPR035874">
    <property type="entry name" value="IDS"/>
</dbReference>
<dbReference type="PANTHER" id="PTHR45953">
    <property type="entry name" value="IDURONATE 2-SULFATASE"/>
    <property type="match status" value="1"/>
</dbReference>
<keyword evidence="9" id="KW-1185">Reference proteome</keyword>
<feature type="domain" description="Sulfatase N-terminal" evidence="7">
    <location>
        <begin position="37"/>
        <end position="424"/>
    </location>
</feature>
<dbReference type="InterPro" id="IPR000917">
    <property type="entry name" value="Sulfatase_N"/>
</dbReference>
<keyword evidence="4" id="KW-0732">Signal</keyword>
<sequence length="542" mass="60996">MNNVNIMTTLRLLLVGSLLTLIWINESLQANDLSRRPNVLFIAIDDLKPWLGCYGNPIVKTPNLDRIAAMGTVFRRNYCQVAICGASRMSLLTGLRPDTTGVYNMGGEIFHIDSARKRAPQLTTLPEHFKHHGYICRGFGKVFDSRNTDNGQDKQSWSNREGVLWKWDESLWPAPARGGYQNPHTRKLIDSALADAKQRGIEQKANILDFLSSVDGTRPVCESEDVPDEAYAEGNAMATPAVKMIHQHGRNYREGGQPMFLAVGFYKPHLPFVAPQKYWDLYCEDDFEPASAQHYPTDGVSYAETVYVEGRGFHPVPSQGKIPEPLQRHMMHGYAACVSYVDAQVGKLLQALEDESLLGDTIICVWGDHGFHLGDKQLWGKHTNFEQATRSPLIIASPKIPGGRVDDDTLTEFVDVFPTLCELAAMDPPSKLEGESLVALMRGEQPTANPPAVSQYMRDTEEGKVMGWAIRNARYRYVEWRPISNKDLRFTFSNSVVGAELYDYQTDPNEAYNLAEDPEYNKIRSEMVKLFDEVLPHLPARK</sequence>
<comment type="cofactor">
    <cofactor evidence="1">
        <name>Ca(2+)</name>
        <dbReference type="ChEBI" id="CHEBI:29108"/>
    </cofactor>
</comment>
<reference evidence="8 9" key="1">
    <citation type="journal article" date="2022" name="Syst. Appl. Microbiol.">
        <title>Rhodopirellula aestuarii sp. nov., a novel member of the genus Rhodopirellula isolated from brackish sediments collected in the Tagus River estuary, Portugal.</title>
        <authorList>
            <person name="Vitorino I.R."/>
            <person name="Klimek D."/>
            <person name="Calusinska M."/>
            <person name="Lobo-da-Cunha A."/>
            <person name="Vasconcelos V."/>
            <person name="Lage O.M."/>
        </authorList>
    </citation>
    <scope>NUCLEOTIDE SEQUENCE [LARGE SCALE GENOMIC DNA]</scope>
    <source>
        <strain evidence="8 9">ICT_H3.1</strain>
    </source>
</reference>
<accession>A0ABT0U6U5</accession>
<organism evidence="8 9">
    <name type="scientific">Aporhodopirellula aestuarii</name>
    <dbReference type="NCBI Taxonomy" id="2950107"/>
    <lineage>
        <taxon>Bacteria</taxon>
        <taxon>Pseudomonadati</taxon>
        <taxon>Planctomycetota</taxon>
        <taxon>Planctomycetia</taxon>
        <taxon>Pirellulales</taxon>
        <taxon>Pirellulaceae</taxon>
        <taxon>Aporhodopirellula</taxon>
    </lineage>
</organism>
<dbReference type="RefSeq" id="WP_250930284.1">
    <property type="nucleotide sequence ID" value="NZ_JAMQBK010000050.1"/>
</dbReference>
<evidence type="ECO:0000313" key="8">
    <source>
        <dbReference type="EMBL" id="MCM2372649.1"/>
    </source>
</evidence>